<feature type="domain" description="Endonuclease/exonuclease/phosphatase" evidence="1">
    <location>
        <begin position="7"/>
        <end position="82"/>
    </location>
</feature>
<dbReference type="OMA" id="MENKYCK"/>
<protein>
    <recommendedName>
        <fullName evidence="1">Endonuclease/exonuclease/phosphatase domain-containing protein</fullName>
    </recommendedName>
</protein>
<keyword evidence="3" id="KW-1185">Reference proteome</keyword>
<reference evidence="2" key="3">
    <citation type="submission" date="2025-09" db="UniProtKB">
        <authorList>
            <consortium name="Ensembl"/>
        </authorList>
    </citation>
    <scope>IDENTIFICATION</scope>
</reference>
<dbReference type="Ensembl" id="ENSTRUT00000081292.1">
    <property type="protein sequence ID" value="ENSTRUP00000081528.1"/>
    <property type="gene ID" value="ENSTRUG00000028350.1"/>
</dbReference>
<dbReference type="GeneTree" id="ENSGT00980000199452"/>
<accession>A0A674P791</accession>
<evidence type="ECO:0000313" key="2">
    <source>
        <dbReference type="Ensembl" id="ENSTRUP00000081528.1"/>
    </source>
</evidence>
<dbReference type="InterPro" id="IPR005135">
    <property type="entry name" value="Endo/exonuclease/phosphatase"/>
</dbReference>
<sequence length="90" mass="10022">YGYSSIWNCGGLNAPHKRTSTLTLLKRKNIDIALLQETHLLKADMGRFADRFFHTIAFSSADTKTKGVAIVVRRSLPVKIATSWADESGR</sequence>
<dbReference type="Proteomes" id="UP000005226">
    <property type="component" value="Chromosome 16"/>
</dbReference>
<dbReference type="InParanoid" id="A0A674P791"/>
<dbReference type="AlphaFoldDB" id="A0A674P791"/>
<reference evidence="2" key="2">
    <citation type="submission" date="2025-08" db="UniProtKB">
        <authorList>
            <consortium name="Ensembl"/>
        </authorList>
    </citation>
    <scope>IDENTIFICATION</scope>
</reference>
<reference evidence="2 3" key="1">
    <citation type="journal article" date="2011" name="Genome Biol. Evol.">
        <title>Integration of the genetic map and genome assembly of fugu facilitates insights into distinct features of genome evolution in teleosts and mammals.</title>
        <authorList>
            <person name="Kai W."/>
            <person name="Kikuchi K."/>
            <person name="Tohari S."/>
            <person name="Chew A.K."/>
            <person name="Tay A."/>
            <person name="Fujiwara A."/>
            <person name="Hosoya S."/>
            <person name="Suetake H."/>
            <person name="Naruse K."/>
            <person name="Brenner S."/>
            <person name="Suzuki Y."/>
            <person name="Venkatesh B."/>
        </authorList>
    </citation>
    <scope>NUCLEOTIDE SEQUENCE [LARGE SCALE GENOMIC DNA]</scope>
</reference>
<dbReference type="SUPFAM" id="SSF56219">
    <property type="entry name" value="DNase I-like"/>
    <property type="match status" value="1"/>
</dbReference>
<dbReference type="GO" id="GO:0003824">
    <property type="term" value="F:catalytic activity"/>
    <property type="evidence" value="ECO:0007669"/>
    <property type="project" value="InterPro"/>
</dbReference>
<name>A0A674P791_TAKRU</name>
<dbReference type="InterPro" id="IPR036691">
    <property type="entry name" value="Endo/exonu/phosph_ase_sf"/>
</dbReference>
<evidence type="ECO:0000313" key="3">
    <source>
        <dbReference type="Proteomes" id="UP000005226"/>
    </source>
</evidence>
<proteinExistence type="predicted"/>
<dbReference type="Gene3D" id="3.60.10.10">
    <property type="entry name" value="Endonuclease/exonuclease/phosphatase"/>
    <property type="match status" value="1"/>
</dbReference>
<evidence type="ECO:0000259" key="1">
    <source>
        <dbReference type="Pfam" id="PF03372"/>
    </source>
</evidence>
<dbReference type="Pfam" id="PF03372">
    <property type="entry name" value="Exo_endo_phos"/>
    <property type="match status" value="1"/>
</dbReference>
<organism evidence="2 3">
    <name type="scientific">Takifugu rubripes</name>
    <name type="common">Japanese pufferfish</name>
    <name type="synonym">Fugu rubripes</name>
    <dbReference type="NCBI Taxonomy" id="31033"/>
    <lineage>
        <taxon>Eukaryota</taxon>
        <taxon>Metazoa</taxon>
        <taxon>Chordata</taxon>
        <taxon>Craniata</taxon>
        <taxon>Vertebrata</taxon>
        <taxon>Euteleostomi</taxon>
        <taxon>Actinopterygii</taxon>
        <taxon>Neopterygii</taxon>
        <taxon>Teleostei</taxon>
        <taxon>Neoteleostei</taxon>
        <taxon>Acanthomorphata</taxon>
        <taxon>Eupercaria</taxon>
        <taxon>Tetraodontiformes</taxon>
        <taxon>Tetradontoidea</taxon>
        <taxon>Tetraodontidae</taxon>
        <taxon>Takifugu</taxon>
    </lineage>
</organism>